<evidence type="ECO:0000313" key="3">
    <source>
        <dbReference type="EMBL" id="OQB42482.1"/>
    </source>
</evidence>
<dbReference type="GO" id="GO:0017038">
    <property type="term" value="P:protein import"/>
    <property type="evidence" value="ECO:0007669"/>
    <property type="project" value="InterPro"/>
</dbReference>
<accession>A0A1V5ZR78</accession>
<dbReference type="GO" id="GO:0016020">
    <property type="term" value="C:membrane"/>
    <property type="evidence" value="ECO:0007669"/>
    <property type="project" value="InterPro"/>
</dbReference>
<reference evidence="3" key="1">
    <citation type="submission" date="2017-02" db="EMBL/GenBank/DDBJ databases">
        <title>Delving into the versatile metabolic prowess of the omnipresent phylum Bacteroidetes.</title>
        <authorList>
            <person name="Nobu M.K."/>
            <person name="Mei R."/>
            <person name="Narihiro T."/>
            <person name="Kuroda K."/>
            <person name="Liu W.-T."/>
        </authorList>
    </citation>
    <scope>NUCLEOTIDE SEQUENCE</scope>
    <source>
        <strain evidence="3">ADurb.Bin160</strain>
    </source>
</reference>
<dbReference type="AlphaFoldDB" id="A0A1V5ZR78"/>
<feature type="domain" description="SecA DEAD-like N-terminal" evidence="2">
    <location>
        <begin position="12"/>
        <end position="56"/>
    </location>
</feature>
<dbReference type="InterPro" id="IPR027417">
    <property type="entry name" value="P-loop_NTPase"/>
</dbReference>
<evidence type="ECO:0000259" key="2">
    <source>
        <dbReference type="Pfam" id="PF07517"/>
    </source>
</evidence>
<keyword evidence="1" id="KW-0175">Coiled coil</keyword>
<sequence length="57" mass="7070">MLDRIKKLFGMNYTEKEINKLKLVVREINQYFQEYEKLSDEQIKAKTEEFKKRVQEK</sequence>
<dbReference type="Gene3D" id="3.40.50.300">
    <property type="entry name" value="P-loop containing nucleotide triphosphate hydrolases"/>
    <property type="match status" value="1"/>
</dbReference>
<organism evidence="3">
    <name type="scientific">candidate division CPR1 bacterium ADurb.Bin160</name>
    <dbReference type="NCBI Taxonomy" id="1852826"/>
    <lineage>
        <taxon>Bacteria</taxon>
        <taxon>candidate division CPR1</taxon>
    </lineage>
</organism>
<evidence type="ECO:0000256" key="1">
    <source>
        <dbReference type="SAM" id="Coils"/>
    </source>
</evidence>
<comment type="caution">
    <text evidence="3">The sequence shown here is derived from an EMBL/GenBank/DDBJ whole genome shotgun (WGS) entry which is preliminary data.</text>
</comment>
<feature type="coiled-coil region" evidence="1">
    <location>
        <begin position="21"/>
        <end position="48"/>
    </location>
</feature>
<dbReference type="GO" id="GO:0005524">
    <property type="term" value="F:ATP binding"/>
    <property type="evidence" value="ECO:0007669"/>
    <property type="project" value="InterPro"/>
</dbReference>
<name>A0A1V5ZR78_9BACT</name>
<gene>
    <name evidence="3" type="ORF">BWY04_00182</name>
</gene>
<dbReference type="Proteomes" id="UP000485621">
    <property type="component" value="Unassembled WGS sequence"/>
</dbReference>
<dbReference type="InterPro" id="IPR011115">
    <property type="entry name" value="SecA_DEAD"/>
</dbReference>
<proteinExistence type="predicted"/>
<protein>
    <submittedName>
        <fullName evidence="3">Preprotein translocase subunit SecA</fullName>
    </submittedName>
</protein>
<dbReference type="Pfam" id="PF07517">
    <property type="entry name" value="SecA_DEAD"/>
    <property type="match status" value="1"/>
</dbReference>
<dbReference type="EMBL" id="MWDB01000002">
    <property type="protein sequence ID" value="OQB42482.1"/>
    <property type="molecule type" value="Genomic_DNA"/>
</dbReference>